<accession>A0A1Q8YG13</accession>
<protein>
    <submittedName>
        <fullName evidence="1">Uncharacterized protein</fullName>
    </submittedName>
</protein>
<dbReference type="EMBL" id="MSYM01000011">
    <property type="protein sequence ID" value="OLP06966.1"/>
    <property type="molecule type" value="Genomic_DNA"/>
</dbReference>
<dbReference type="STRING" id="81479.RA876_02985"/>
<evidence type="ECO:0000313" key="2">
    <source>
        <dbReference type="Proteomes" id="UP000185911"/>
    </source>
</evidence>
<gene>
    <name evidence="1" type="ORF">BLL52_1712</name>
</gene>
<keyword evidence="2" id="KW-1185">Reference proteome</keyword>
<dbReference type="Proteomes" id="UP000185911">
    <property type="component" value="Unassembled WGS sequence"/>
</dbReference>
<name>A0A1Q8YG13_9BURK</name>
<reference evidence="1 2" key="1">
    <citation type="submission" date="2017-01" db="EMBL/GenBank/DDBJ databases">
        <title>Genome sequence of Rhodoferax antarcticus ANT.BR, a psychrophilic purple nonsulfur bacterium from an Antarctic microbial mat.</title>
        <authorList>
            <person name="Baker J."/>
            <person name="Riester C."/>
            <person name="Skinner B."/>
            <person name="Newell A."/>
            <person name="Swingley W."/>
            <person name="Madigan M."/>
            <person name="Jung D."/>
            <person name="Asao M."/>
            <person name="Chen M."/>
            <person name="Loughlin P."/>
            <person name="Pan H."/>
            <person name="Lin S."/>
            <person name="Li N."/>
            <person name="Shaw J."/>
            <person name="Prado M."/>
            <person name="Sherman C."/>
            <person name="Li X."/>
            <person name="Tang J."/>
            <person name="Blankenship R."/>
            <person name="Zhao T."/>
            <person name="Touchman J."/>
            <person name="Sattley M."/>
        </authorList>
    </citation>
    <scope>NUCLEOTIDE SEQUENCE [LARGE SCALE GENOMIC DNA]</scope>
    <source>
        <strain evidence="1 2">ANT.BR</strain>
    </source>
</reference>
<dbReference type="AlphaFoldDB" id="A0A1Q8YG13"/>
<sequence>MLELAVQVDKDVFRLSVVDEKHYQLTTKDGIVDTDITAYRDSEQE</sequence>
<comment type="caution">
    <text evidence="1">The sequence shown here is derived from an EMBL/GenBank/DDBJ whole genome shotgun (WGS) entry which is preliminary data.</text>
</comment>
<organism evidence="1 2">
    <name type="scientific">Rhodoferax antarcticus ANT.BR</name>
    <dbReference type="NCBI Taxonomy" id="1111071"/>
    <lineage>
        <taxon>Bacteria</taxon>
        <taxon>Pseudomonadati</taxon>
        <taxon>Pseudomonadota</taxon>
        <taxon>Betaproteobacteria</taxon>
        <taxon>Burkholderiales</taxon>
        <taxon>Comamonadaceae</taxon>
        <taxon>Rhodoferax</taxon>
    </lineage>
</organism>
<evidence type="ECO:0000313" key="1">
    <source>
        <dbReference type="EMBL" id="OLP06966.1"/>
    </source>
</evidence>
<proteinExistence type="predicted"/>